<gene>
    <name evidence="1" type="ORF">PQU95_16830</name>
</gene>
<comment type="caution">
    <text evidence="1">The sequence shown here is derived from an EMBL/GenBank/DDBJ whole genome shotgun (WGS) entry which is preliminary data.</text>
</comment>
<dbReference type="EMBL" id="JAQQLF010000027">
    <property type="protein sequence ID" value="MDC7718868.1"/>
    <property type="molecule type" value="Genomic_DNA"/>
</dbReference>
<sequence length="224" mass="24360">MPYRYQIACLPWLLCLPAMADTVRFYLPPIPALYEDRAGQPAGVYVDLLQQMASHAGITLHLYLASRPRILQSLQRQDDACSAVTLAASAPPPASMQYVYAMGQTQAMLFTRPGDVLPLTELGRVSQQKRMVFGEGVASVLQQRGMAVPQRSESLQEAVAMLQAQRIRVLFATRAALSRLAPGTLQAGAELGPLVSWFACSTAMPAAMTARLASAWAKVPLPRF</sequence>
<dbReference type="Gene3D" id="3.40.190.10">
    <property type="entry name" value="Periplasmic binding protein-like II"/>
    <property type="match status" value="2"/>
</dbReference>
<organism evidence="1 2">
    <name type="scientific">Vogesella aquatica</name>
    <dbReference type="NCBI Taxonomy" id="2984206"/>
    <lineage>
        <taxon>Bacteria</taxon>
        <taxon>Pseudomonadati</taxon>
        <taxon>Pseudomonadota</taxon>
        <taxon>Betaproteobacteria</taxon>
        <taxon>Neisseriales</taxon>
        <taxon>Chromobacteriaceae</taxon>
        <taxon>Vogesella</taxon>
    </lineage>
</organism>
<dbReference type="RefSeq" id="WP_272753080.1">
    <property type="nucleotide sequence ID" value="NZ_JAQQLF010000027.1"/>
</dbReference>
<dbReference type="SUPFAM" id="SSF53850">
    <property type="entry name" value="Periplasmic binding protein-like II"/>
    <property type="match status" value="1"/>
</dbReference>
<keyword evidence="2" id="KW-1185">Reference proteome</keyword>
<evidence type="ECO:0000313" key="2">
    <source>
        <dbReference type="Proteomes" id="UP001219956"/>
    </source>
</evidence>
<dbReference type="Proteomes" id="UP001219956">
    <property type="component" value="Unassembled WGS sequence"/>
</dbReference>
<proteinExistence type="predicted"/>
<protein>
    <submittedName>
        <fullName evidence="1">Transporter substrate-binding domain-containing protein</fullName>
    </submittedName>
</protein>
<accession>A0ABT5J206</accession>
<evidence type="ECO:0000313" key="1">
    <source>
        <dbReference type="EMBL" id="MDC7718868.1"/>
    </source>
</evidence>
<name>A0ABT5J206_9NEIS</name>
<reference evidence="1 2" key="1">
    <citation type="submission" date="2023-01" db="EMBL/GenBank/DDBJ databases">
        <title>Novel species of the genus Vogesella isolated from rivers.</title>
        <authorList>
            <person name="Lu H."/>
        </authorList>
    </citation>
    <scope>NUCLEOTIDE SEQUENCE [LARGE SCALE GENOMIC DNA]</scope>
    <source>
        <strain evidence="1 2">DC21W</strain>
    </source>
</reference>